<dbReference type="AlphaFoldDB" id="A0AAD9U606"/>
<name>A0AAD9U606_9ROSI</name>
<gene>
    <name evidence="2" type="ORF">Ddye_015604</name>
</gene>
<dbReference type="EMBL" id="JANJYI010000005">
    <property type="protein sequence ID" value="KAK2648115.1"/>
    <property type="molecule type" value="Genomic_DNA"/>
</dbReference>
<evidence type="ECO:0000313" key="2">
    <source>
        <dbReference type="EMBL" id="KAK2648115.1"/>
    </source>
</evidence>
<keyword evidence="3" id="KW-1185">Reference proteome</keyword>
<accession>A0AAD9U606</accession>
<evidence type="ECO:0000313" key="3">
    <source>
        <dbReference type="Proteomes" id="UP001280121"/>
    </source>
</evidence>
<dbReference type="SUPFAM" id="SSF56801">
    <property type="entry name" value="Acetyl-CoA synthetase-like"/>
    <property type="match status" value="1"/>
</dbReference>
<evidence type="ECO:0000256" key="1">
    <source>
        <dbReference type="ARBA" id="ARBA00022598"/>
    </source>
</evidence>
<dbReference type="GO" id="GO:0016405">
    <property type="term" value="F:CoA-ligase activity"/>
    <property type="evidence" value="ECO:0007669"/>
    <property type="project" value="TreeGrafter"/>
</dbReference>
<dbReference type="Gene3D" id="3.40.50.12780">
    <property type="entry name" value="N-terminal domain of ligase-like"/>
    <property type="match status" value="1"/>
</dbReference>
<dbReference type="InterPro" id="IPR042099">
    <property type="entry name" value="ANL_N_sf"/>
</dbReference>
<reference evidence="2" key="1">
    <citation type="journal article" date="2023" name="Plant J.">
        <title>Genome sequences and population genomics provide insights into the demographic history, inbreeding, and mutation load of two 'living fossil' tree species of Dipteronia.</title>
        <authorList>
            <person name="Feng Y."/>
            <person name="Comes H.P."/>
            <person name="Chen J."/>
            <person name="Zhu S."/>
            <person name="Lu R."/>
            <person name="Zhang X."/>
            <person name="Li P."/>
            <person name="Qiu J."/>
            <person name="Olsen K.M."/>
            <person name="Qiu Y."/>
        </authorList>
    </citation>
    <scope>NUCLEOTIDE SEQUENCE</scope>
    <source>
        <strain evidence="2">KIB01</strain>
    </source>
</reference>
<comment type="caution">
    <text evidence="2">The sequence shown here is derived from an EMBL/GenBank/DDBJ whole genome shotgun (WGS) entry which is preliminary data.</text>
</comment>
<dbReference type="Proteomes" id="UP001280121">
    <property type="component" value="Unassembled WGS sequence"/>
</dbReference>
<proteinExistence type="predicted"/>
<dbReference type="PANTHER" id="PTHR24096:SF251">
    <property type="entry name" value="4-COUMARATE--COA LIGASE-LIKE 9"/>
    <property type="match status" value="1"/>
</dbReference>
<sequence length="186" mass="21149">MDPTSGFYSLTKIYHSLRPDMALPPPFQPLSITQFIFSLHHSITTIISNSTFLINVATGHCLSYVDLAFHTNSLALSLKKHYPLSNGDVSFILSFHSFHFPILYLDLFSLDVIISPAMPDEFISDVNRLVNLYKLTIAFTTSQASEKLHSYLSKVMLLNSPEFLTFFTEYDYVNPSTLKDRDVINQ</sequence>
<keyword evidence="1" id="KW-0436">Ligase</keyword>
<dbReference type="PANTHER" id="PTHR24096">
    <property type="entry name" value="LONG-CHAIN-FATTY-ACID--COA LIGASE"/>
    <property type="match status" value="1"/>
</dbReference>
<protein>
    <submittedName>
        <fullName evidence="2">Uncharacterized protein</fullName>
    </submittedName>
</protein>
<organism evidence="2 3">
    <name type="scientific">Dipteronia dyeriana</name>
    <dbReference type="NCBI Taxonomy" id="168575"/>
    <lineage>
        <taxon>Eukaryota</taxon>
        <taxon>Viridiplantae</taxon>
        <taxon>Streptophyta</taxon>
        <taxon>Embryophyta</taxon>
        <taxon>Tracheophyta</taxon>
        <taxon>Spermatophyta</taxon>
        <taxon>Magnoliopsida</taxon>
        <taxon>eudicotyledons</taxon>
        <taxon>Gunneridae</taxon>
        <taxon>Pentapetalae</taxon>
        <taxon>rosids</taxon>
        <taxon>malvids</taxon>
        <taxon>Sapindales</taxon>
        <taxon>Sapindaceae</taxon>
        <taxon>Hippocastanoideae</taxon>
        <taxon>Acereae</taxon>
        <taxon>Dipteronia</taxon>
    </lineage>
</organism>